<dbReference type="InterPro" id="IPR029033">
    <property type="entry name" value="His_PPase_superfam"/>
</dbReference>
<feature type="binding site" evidence="7">
    <location>
        <begin position="90"/>
        <end position="93"/>
    </location>
    <ligand>
        <name>substrate</name>
    </ligand>
</feature>
<name>A0A6A6CTX2_ZASCE</name>
<accession>A0A6A6CTX2</accession>
<dbReference type="InterPro" id="IPR013078">
    <property type="entry name" value="His_Pase_superF_clade-1"/>
</dbReference>
<evidence type="ECO:0000256" key="6">
    <source>
        <dbReference type="PIRSR" id="PIRSR613078-1"/>
    </source>
</evidence>
<dbReference type="GO" id="GO:0006096">
    <property type="term" value="P:glycolytic process"/>
    <property type="evidence" value="ECO:0007669"/>
    <property type="project" value="UniProtKB-KW"/>
</dbReference>
<sequence length="229" mass="25898">MGGKYKLIILRHGRSEWNEKNLFTGWVDVPLNDEGRKEAVQAGKLLKQEGWLPDLLYTSLLRRAIVTANLALDEADRLWIPVKRHWALNERHYGGLQGLNKAEAAEKNGEEQVHLWRRSYDVRPPPTSEDYRKLEDDGRYSSQGISVPPTECLKDVLERVLPYWKSDIVSDLKSGKTVLIAAHGNSLRALMKDLEGISDKDIPGVEIPTGVPILYELDDDLKGKGRHLG</sequence>
<dbReference type="SUPFAM" id="SSF53254">
    <property type="entry name" value="Phosphoglycerate mutase-like"/>
    <property type="match status" value="1"/>
</dbReference>
<feature type="site" description="Transition state stabilizer" evidence="8">
    <location>
        <position position="183"/>
    </location>
</feature>
<feature type="active site" description="Proton donor/acceptor" evidence="6">
    <location>
        <position position="90"/>
    </location>
</feature>
<proteinExistence type="inferred from homology"/>
<feature type="binding site" evidence="7">
    <location>
        <position position="101"/>
    </location>
    <ligand>
        <name>substrate</name>
    </ligand>
</feature>
<evidence type="ECO:0000313" key="10">
    <source>
        <dbReference type="Proteomes" id="UP000799537"/>
    </source>
</evidence>
<dbReference type="GeneID" id="54558169"/>
<keyword evidence="4" id="KW-0324">Glycolysis</keyword>
<evidence type="ECO:0000256" key="8">
    <source>
        <dbReference type="PIRSR" id="PIRSR613078-3"/>
    </source>
</evidence>
<reference evidence="9" key="1">
    <citation type="journal article" date="2020" name="Stud. Mycol.">
        <title>101 Dothideomycetes genomes: a test case for predicting lifestyles and emergence of pathogens.</title>
        <authorList>
            <person name="Haridas S."/>
            <person name="Albert R."/>
            <person name="Binder M."/>
            <person name="Bloem J."/>
            <person name="Labutti K."/>
            <person name="Salamov A."/>
            <person name="Andreopoulos B."/>
            <person name="Baker S."/>
            <person name="Barry K."/>
            <person name="Bills G."/>
            <person name="Bluhm B."/>
            <person name="Cannon C."/>
            <person name="Castanera R."/>
            <person name="Culley D."/>
            <person name="Daum C."/>
            <person name="Ezra D."/>
            <person name="Gonzalez J."/>
            <person name="Henrissat B."/>
            <person name="Kuo A."/>
            <person name="Liang C."/>
            <person name="Lipzen A."/>
            <person name="Lutzoni F."/>
            <person name="Magnuson J."/>
            <person name="Mondo S."/>
            <person name="Nolan M."/>
            <person name="Ohm R."/>
            <person name="Pangilinan J."/>
            <person name="Park H.-J."/>
            <person name="Ramirez L."/>
            <person name="Alfaro M."/>
            <person name="Sun H."/>
            <person name="Tritt A."/>
            <person name="Yoshinaga Y."/>
            <person name="Zwiers L.-H."/>
            <person name="Turgeon B."/>
            <person name="Goodwin S."/>
            <person name="Spatafora J."/>
            <person name="Crous P."/>
            <person name="Grigoriev I."/>
        </authorList>
    </citation>
    <scope>NUCLEOTIDE SEQUENCE</scope>
    <source>
        <strain evidence="9">ATCC 36951</strain>
    </source>
</reference>
<dbReference type="OrthoDB" id="4818801at2759"/>
<feature type="binding site" evidence="7">
    <location>
        <position position="63"/>
    </location>
    <ligand>
        <name>substrate</name>
    </ligand>
</feature>
<dbReference type="CDD" id="cd07067">
    <property type="entry name" value="HP_PGM_like"/>
    <property type="match status" value="1"/>
</dbReference>
<dbReference type="PIRSF" id="PIRSF000709">
    <property type="entry name" value="6PFK_2-Ptase"/>
    <property type="match status" value="1"/>
</dbReference>
<protein>
    <recommendedName>
        <fullName evidence="3">phosphoglycerate mutase (2,3-diphosphoglycerate-dependent)</fullName>
        <ecNumber evidence="3">5.4.2.11</ecNumber>
    </recommendedName>
</protein>
<feature type="binding site" evidence="7">
    <location>
        <begin position="184"/>
        <end position="185"/>
    </location>
    <ligand>
        <name>substrate</name>
    </ligand>
</feature>
<dbReference type="NCBIfam" id="TIGR01258">
    <property type="entry name" value="pgm_1"/>
    <property type="match status" value="1"/>
</dbReference>
<dbReference type="Gene3D" id="3.40.50.1240">
    <property type="entry name" value="Phosphoglycerate mutase-like"/>
    <property type="match status" value="1"/>
</dbReference>
<organism evidence="9 10">
    <name type="scientific">Zasmidium cellare ATCC 36951</name>
    <dbReference type="NCBI Taxonomy" id="1080233"/>
    <lineage>
        <taxon>Eukaryota</taxon>
        <taxon>Fungi</taxon>
        <taxon>Dikarya</taxon>
        <taxon>Ascomycota</taxon>
        <taxon>Pezizomycotina</taxon>
        <taxon>Dothideomycetes</taxon>
        <taxon>Dothideomycetidae</taxon>
        <taxon>Mycosphaerellales</taxon>
        <taxon>Mycosphaerellaceae</taxon>
        <taxon>Zasmidium</taxon>
    </lineage>
</organism>
<dbReference type="FunFam" id="3.40.50.1240:FF:000003">
    <property type="entry name" value="2,3-bisphosphoglycerate-dependent phosphoglycerate mutase"/>
    <property type="match status" value="1"/>
</dbReference>
<comment type="catalytic activity">
    <reaction evidence="1">
        <text>(2R)-2-phosphoglycerate = (2R)-3-phosphoglycerate</text>
        <dbReference type="Rhea" id="RHEA:15901"/>
        <dbReference type="ChEBI" id="CHEBI:58272"/>
        <dbReference type="ChEBI" id="CHEBI:58289"/>
        <dbReference type="EC" id="5.4.2.11"/>
    </reaction>
</comment>
<dbReference type="Pfam" id="PF00300">
    <property type="entry name" value="His_Phos_1"/>
    <property type="match status" value="1"/>
</dbReference>
<feature type="active site" description="Tele-phosphohistidine intermediate" evidence="6">
    <location>
        <position position="12"/>
    </location>
</feature>
<dbReference type="InterPro" id="IPR005952">
    <property type="entry name" value="Phosphogly_mut1"/>
</dbReference>
<dbReference type="GO" id="GO:0004619">
    <property type="term" value="F:phosphoglycerate mutase activity"/>
    <property type="evidence" value="ECO:0007669"/>
    <property type="project" value="UniProtKB-EC"/>
</dbReference>
<dbReference type="NCBIfam" id="NF010713">
    <property type="entry name" value="PRK14115.1"/>
    <property type="match status" value="1"/>
</dbReference>
<dbReference type="EMBL" id="ML993585">
    <property type="protein sequence ID" value="KAF2170541.1"/>
    <property type="molecule type" value="Genomic_DNA"/>
</dbReference>
<dbReference type="SMART" id="SM00855">
    <property type="entry name" value="PGAM"/>
    <property type="match status" value="1"/>
</dbReference>
<keyword evidence="5" id="KW-0413">Isomerase</keyword>
<evidence type="ECO:0000256" key="5">
    <source>
        <dbReference type="ARBA" id="ARBA00023235"/>
    </source>
</evidence>
<evidence type="ECO:0000313" key="9">
    <source>
        <dbReference type="EMBL" id="KAF2170541.1"/>
    </source>
</evidence>
<dbReference type="AlphaFoldDB" id="A0A6A6CTX2"/>
<gene>
    <name evidence="9" type="ORF">M409DRAFT_19361</name>
</gene>
<evidence type="ECO:0000256" key="4">
    <source>
        <dbReference type="ARBA" id="ARBA00023152"/>
    </source>
</evidence>
<comment type="similarity">
    <text evidence="2">Belongs to the phosphoglycerate mutase family. BPG-dependent PGAM subfamily.</text>
</comment>
<dbReference type="EC" id="5.4.2.11" evidence="3"/>
<evidence type="ECO:0000256" key="3">
    <source>
        <dbReference type="ARBA" id="ARBA00012028"/>
    </source>
</evidence>
<evidence type="ECO:0000256" key="7">
    <source>
        <dbReference type="PIRSR" id="PIRSR613078-2"/>
    </source>
</evidence>
<feature type="binding site" evidence="7">
    <location>
        <begin position="11"/>
        <end position="18"/>
    </location>
    <ligand>
        <name>substrate</name>
    </ligand>
</feature>
<feature type="binding site" evidence="7">
    <location>
        <begin position="24"/>
        <end position="25"/>
    </location>
    <ligand>
        <name>substrate</name>
    </ligand>
</feature>
<feature type="binding site" evidence="7">
    <location>
        <begin position="117"/>
        <end position="118"/>
    </location>
    <ligand>
        <name>substrate</name>
    </ligand>
</feature>
<evidence type="ECO:0000256" key="2">
    <source>
        <dbReference type="ARBA" id="ARBA00006717"/>
    </source>
</evidence>
<dbReference type="PANTHER" id="PTHR11931">
    <property type="entry name" value="PHOSPHOGLYCERATE MUTASE"/>
    <property type="match status" value="1"/>
</dbReference>
<keyword evidence="10" id="KW-1185">Reference proteome</keyword>
<dbReference type="Proteomes" id="UP000799537">
    <property type="component" value="Unassembled WGS sequence"/>
</dbReference>
<dbReference type="RefSeq" id="XP_033671430.1">
    <property type="nucleotide sequence ID" value="XM_033804897.1"/>
</dbReference>
<dbReference type="HAMAP" id="MF_01039">
    <property type="entry name" value="PGAM_GpmA"/>
    <property type="match status" value="1"/>
</dbReference>
<evidence type="ECO:0000256" key="1">
    <source>
        <dbReference type="ARBA" id="ARBA00000380"/>
    </source>
</evidence>